<protein>
    <submittedName>
        <fullName evidence="1">Uncharacterized protein</fullName>
    </submittedName>
</protein>
<evidence type="ECO:0000313" key="1">
    <source>
        <dbReference type="EMBL" id="CDW26660.1"/>
    </source>
</evidence>
<dbReference type="EMBL" id="HACA01009299">
    <property type="protein sequence ID" value="CDW26660.1"/>
    <property type="molecule type" value="Transcribed_RNA"/>
</dbReference>
<proteinExistence type="predicted"/>
<sequence>MLVSFIFCLLQRYFIFNKSKIAVIPSKFSYSKKEKPRKPLNSMKLYDQSLFSSDKDSVSTKKILKSEKLEILHLEMTQNWDVV</sequence>
<organism evidence="1">
    <name type="scientific">Lepeophtheirus salmonis</name>
    <name type="common">Salmon louse</name>
    <name type="synonym">Caligus salmonis</name>
    <dbReference type="NCBI Taxonomy" id="72036"/>
    <lineage>
        <taxon>Eukaryota</taxon>
        <taxon>Metazoa</taxon>
        <taxon>Ecdysozoa</taxon>
        <taxon>Arthropoda</taxon>
        <taxon>Crustacea</taxon>
        <taxon>Multicrustacea</taxon>
        <taxon>Hexanauplia</taxon>
        <taxon>Copepoda</taxon>
        <taxon>Siphonostomatoida</taxon>
        <taxon>Caligidae</taxon>
        <taxon>Lepeophtheirus</taxon>
    </lineage>
</organism>
<reference evidence="1" key="1">
    <citation type="submission" date="2014-05" db="EMBL/GenBank/DDBJ databases">
        <authorList>
            <person name="Chronopoulou M."/>
        </authorList>
    </citation>
    <scope>NUCLEOTIDE SEQUENCE</scope>
    <source>
        <tissue evidence="1">Whole organism</tissue>
    </source>
</reference>
<dbReference type="AlphaFoldDB" id="A0A0K2TLE8"/>
<name>A0A0K2TLE8_LEPSM</name>
<accession>A0A0K2TLE8</accession>